<dbReference type="GO" id="GO:0000266">
    <property type="term" value="P:mitochondrial fission"/>
    <property type="evidence" value="ECO:0007669"/>
    <property type="project" value="TreeGrafter"/>
</dbReference>
<keyword evidence="4" id="KW-0472">Membrane</keyword>
<keyword evidence="4" id="KW-0812">Transmembrane</keyword>
<evidence type="ECO:0000313" key="6">
    <source>
        <dbReference type="Proteomes" id="UP001168990"/>
    </source>
</evidence>
<dbReference type="EMBL" id="JAQQBS010000001">
    <property type="protein sequence ID" value="KAK0176150.1"/>
    <property type="molecule type" value="Genomic_DNA"/>
</dbReference>
<keyword evidence="4" id="KW-1133">Transmembrane helix</keyword>
<protein>
    <recommendedName>
        <fullName evidence="2">Mitochondrial fission process protein 1</fullName>
    </recommendedName>
    <alternativeName>
        <fullName evidence="3">Mitochondrial 18 kDa protein</fullName>
    </alternativeName>
</protein>
<feature type="transmembrane region" description="Helical" evidence="4">
    <location>
        <begin position="46"/>
        <end position="64"/>
    </location>
</feature>
<feature type="transmembrane region" description="Helical" evidence="4">
    <location>
        <begin position="123"/>
        <end position="143"/>
    </location>
</feature>
<keyword evidence="6" id="KW-1185">Reference proteome</keyword>
<evidence type="ECO:0000313" key="5">
    <source>
        <dbReference type="EMBL" id="KAK0176150.1"/>
    </source>
</evidence>
<proteinExistence type="inferred from homology"/>
<feature type="transmembrane region" description="Helical" evidence="4">
    <location>
        <begin position="91"/>
        <end position="111"/>
    </location>
</feature>
<evidence type="ECO:0000256" key="1">
    <source>
        <dbReference type="ARBA" id="ARBA00009224"/>
    </source>
</evidence>
<evidence type="ECO:0000256" key="2">
    <source>
        <dbReference type="ARBA" id="ARBA00017835"/>
    </source>
</evidence>
<dbReference type="InterPro" id="IPR019560">
    <property type="entry name" value="Mitochondrial_18_kDa_protein"/>
</dbReference>
<organism evidence="5 6">
    <name type="scientific">Microctonus aethiopoides</name>
    <dbReference type="NCBI Taxonomy" id="144406"/>
    <lineage>
        <taxon>Eukaryota</taxon>
        <taxon>Metazoa</taxon>
        <taxon>Ecdysozoa</taxon>
        <taxon>Arthropoda</taxon>
        <taxon>Hexapoda</taxon>
        <taxon>Insecta</taxon>
        <taxon>Pterygota</taxon>
        <taxon>Neoptera</taxon>
        <taxon>Endopterygota</taxon>
        <taxon>Hymenoptera</taxon>
        <taxon>Apocrita</taxon>
        <taxon>Ichneumonoidea</taxon>
        <taxon>Braconidae</taxon>
        <taxon>Euphorinae</taxon>
        <taxon>Microctonus</taxon>
    </lineage>
</organism>
<dbReference type="AlphaFoldDB" id="A0AA39FVB9"/>
<accession>A0AA39FVB9</accession>
<dbReference type="Proteomes" id="UP001168990">
    <property type="component" value="Unassembled WGS sequence"/>
</dbReference>
<name>A0AA39FVB9_9HYME</name>
<reference evidence="5" key="2">
    <citation type="submission" date="2023-03" db="EMBL/GenBank/DDBJ databases">
        <authorList>
            <person name="Inwood S.N."/>
            <person name="Skelly J.G."/>
            <person name="Guhlin J."/>
            <person name="Harrop T.W.R."/>
            <person name="Goldson S.G."/>
            <person name="Dearden P.K."/>
        </authorList>
    </citation>
    <scope>NUCLEOTIDE SEQUENCE</scope>
    <source>
        <strain evidence="5">Irish</strain>
        <tissue evidence="5">Whole body</tissue>
    </source>
</reference>
<dbReference type="GO" id="GO:0005739">
    <property type="term" value="C:mitochondrion"/>
    <property type="evidence" value="ECO:0007669"/>
    <property type="project" value="TreeGrafter"/>
</dbReference>
<gene>
    <name evidence="5" type="ORF">PV328_000317</name>
</gene>
<comment type="caution">
    <text evidence="5">The sequence shown here is derived from an EMBL/GenBank/DDBJ whole genome shotgun (WGS) entry which is preliminary data.</text>
</comment>
<comment type="similarity">
    <text evidence="1">Belongs to the MTFP1 family.</text>
</comment>
<sequence>MSYTFTMKKMKHQEQEIDIFRDSSLRYLGYTNEVGEAFRSTVPKSVVWLSYIIASGYVIADTLHKGKKEYEKELTGVNKNKRVFLSASDTLLWQSFASVIIPGFVINRICASVRFMQKKSNILAIKHPLISTAIGLMAIPLIIHPIDNGVDHIMDITYRQWTGYHPQKEMEK</sequence>
<reference evidence="5" key="1">
    <citation type="journal article" date="2023" name="bioRxiv">
        <title>Scaffold-level genome assemblies of two parasitoid biocontrol wasps reveal the parthenogenesis mechanism and an associated novel virus.</title>
        <authorList>
            <person name="Inwood S."/>
            <person name="Skelly J."/>
            <person name="Guhlin J."/>
            <person name="Harrop T."/>
            <person name="Goldson S."/>
            <person name="Dearden P."/>
        </authorList>
    </citation>
    <scope>NUCLEOTIDE SEQUENCE</scope>
    <source>
        <strain evidence="5">Irish</strain>
        <tissue evidence="5">Whole body</tissue>
    </source>
</reference>
<dbReference type="PANTHER" id="PTHR11001:SF2">
    <property type="entry name" value="MITOCHONDRIAL FISSION PROCESS PROTEIN 1"/>
    <property type="match status" value="1"/>
</dbReference>
<evidence type="ECO:0000256" key="4">
    <source>
        <dbReference type="SAM" id="Phobius"/>
    </source>
</evidence>
<dbReference type="Pfam" id="PF10558">
    <property type="entry name" value="MTP18"/>
    <property type="match status" value="2"/>
</dbReference>
<evidence type="ECO:0000256" key="3">
    <source>
        <dbReference type="ARBA" id="ARBA00029631"/>
    </source>
</evidence>
<dbReference type="PANTHER" id="PTHR11001">
    <property type="entry name" value="MITOCHONDRIAL FISSION PROCESS PROTEIN 1"/>
    <property type="match status" value="1"/>
</dbReference>